<proteinExistence type="predicted"/>
<protein>
    <submittedName>
        <fullName evidence="1">Uncharacterized protein</fullName>
    </submittedName>
</protein>
<evidence type="ECO:0000313" key="1">
    <source>
        <dbReference type="EMBL" id="SBV96436.1"/>
    </source>
</evidence>
<sequence length="98" mass="10922">MLIILTLLEYHNIGWDSFFTSSILPFGRAGRQEQASGLLFALIGLRSKYRPIYLYCADIIRNGRGEAVLAFWDSGSVGGVAITLFVRPAGLFHIMRLT</sequence>
<dbReference type="AlphaFoldDB" id="A0A212JAH8"/>
<organism evidence="1">
    <name type="scientific">uncultured Eubacteriales bacterium</name>
    <dbReference type="NCBI Taxonomy" id="172733"/>
    <lineage>
        <taxon>Bacteria</taxon>
        <taxon>Bacillati</taxon>
        <taxon>Bacillota</taxon>
        <taxon>Clostridia</taxon>
        <taxon>Eubacteriales</taxon>
        <taxon>environmental samples</taxon>
    </lineage>
</organism>
<gene>
    <name evidence="1" type="ORF">KL86CLO1_10777</name>
</gene>
<reference evidence="1" key="1">
    <citation type="submission" date="2016-04" db="EMBL/GenBank/DDBJ databases">
        <authorList>
            <person name="Evans L.H."/>
            <person name="Alamgir A."/>
            <person name="Owens N."/>
            <person name="Weber N.D."/>
            <person name="Virtaneva K."/>
            <person name="Barbian K."/>
            <person name="Babar A."/>
            <person name="Rosenke K."/>
        </authorList>
    </citation>
    <scope>NUCLEOTIDE SEQUENCE</scope>
    <source>
        <strain evidence="1">86</strain>
    </source>
</reference>
<accession>A0A212JAH8</accession>
<name>A0A212JAH8_9FIRM</name>
<dbReference type="EMBL" id="FLUN01000001">
    <property type="protein sequence ID" value="SBV96436.1"/>
    <property type="molecule type" value="Genomic_DNA"/>
</dbReference>